<dbReference type="GO" id="GO:0043542">
    <property type="term" value="P:endothelial cell migration"/>
    <property type="evidence" value="ECO:0007669"/>
    <property type="project" value="TreeGrafter"/>
</dbReference>
<dbReference type="PANTHER" id="PTHR11639:SF134">
    <property type="entry name" value="PROTEIN S100-A1-RELATED"/>
    <property type="match status" value="1"/>
</dbReference>
<dbReference type="EMBL" id="WNYA01000001">
    <property type="protein sequence ID" value="KAG8591381.1"/>
    <property type="molecule type" value="Genomic_DNA"/>
</dbReference>
<dbReference type="InterPro" id="IPR034325">
    <property type="entry name" value="S-100_dom"/>
</dbReference>
<protein>
    <recommendedName>
        <fullName evidence="2">S100/CaBP-9k-type calcium binding subdomain domain-containing protein</fullName>
    </recommendedName>
</protein>
<dbReference type="AlphaFoldDB" id="A0AAV7D3G6"/>
<comment type="similarity">
    <text evidence="1">Belongs to the S-100 family.</text>
</comment>
<dbReference type="Gene3D" id="1.10.238.10">
    <property type="entry name" value="EF-hand"/>
    <property type="match status" value="1"/>
</dbReference>
<organism evidence="3 4">
    <name type="scientific">Engystomops pustulosus</name>
    <name type="common">Tungara frog</name>
    <name type="synonym">Physalaemus pustulosus</name>
    <dbReference type="NCBI Taxonomy" id="76066"/>
    <lineage>
        <taxon>Eukaryota</taxon>
        <taxon>Metazoa</taxon>
        <taxon>Chordata</taxon>
        <taxon>Craniata</taxon>
        <taxon>Vertebrata</taxon>
        <taxon>Euteleostomi</taxon>
        <taxon>Amphibia</taxon>
        <taxon>Batrachia</taxon>
        <taxon>Anura</taxon>
        <taxon>Neobatrachia</taxon>
        <taxon>Hyloidea</taxon>
        <taxon>Leptodactylidae</taxon>
        <taxon>Leiuperinae</taxon>
        <taxon>Engystomops</taxon>
    </lineage>
</organism>
<comment type="caution">
    <text evidence="3">The sequence shown here is derived from an EMBL/GenBank/DDBJ whole genome shotgun (WGS) entry which is preliminary data.</text>
</comment>
<gene>
    <name evidence="3" type="ORF">GDO81_000152</name>
</gene>
<feature type="domain" description="S100/CaBP-9k-type calcium binding subdomain" evidence="2">
    <location>
        <begin position="4"/>
        <end position="46"/>
    </location>
</feature>
<dbReference type="GO" id="GO:0005737">
    <property type="term" value="C:cytoplasm"/>
    <property type="evidence" value="ECO:0007669"/>
    <property type="project" value="TreeGrafter"/>
</dbReference>
<dbReference type="CDD" id="cd00213">
    <property type="entry name" value="S-100"/>
    <property type="match status" value="1"/>
</dbReference>
<reference evidence="3" key="1">
    <citation type="thesis" date="2020" institute="ProQuest LLC" country="789 East Eisenhower Parkway, Ann Arbor, MI, USA">
        <title>Comparative Genomics and Chromosome Evolution.</title>
        <authorList>
            <person name="Mudd A.B."/>
        </authorList>
    </citation>
    <scope>NUCLEOTIDE SEQUENCE</scope>
    <source>
        <strain evidence="3">237g6f4</strain>
        <tissue evidence="3">Blood</tissue>
    </source>
</reference>
<dbReference type="GO" id="GO:0005509">
    <property type="term" value="F:calcium ion binding"/>
    <property type="evidence" value="ECO:0007669"/>
    <property type="project" value="TreeGrafter"/>
</dbReference>
<dbReference type="InterPro" id="IPR013787">
    <property type="entry name" value="S100_Ca-bd_sub"/>
</dbReference>
<proteinExistence type="inferred from homology"/>
<dbReference type="PANTHER" id="PTHR11639">
    <property type="entry name" value="S100 CALCIUM-BINDING PROTEIN"/>
    <property type="match status" value="1"/>
</dbReference>
<name>A0AAV7D3G6_ENGPU</name>
<dbReference type="Proteomes" id="UP000824782">
    <property type="component" value="Unassembled WGS sequence"/>
</dbReference>
<dbReference type="GO" id="GO:0048306">
    <property type="term" value="F:calcium-dependent protein binding"/>
    <property type="evidence" value="ECO:0007669"/>
    <property type="project" value="TreeGrafter"/>
</dbReference>
<sequence>MTELETAMVMIINVFDKYSRKDGKGDTLCKGELKTLIEKELPGILGNAKDKSEVKNS</sequence>
<dbReference type="InterPro" id="IPR011992">
    <property type="entry name" value="EF-hand-dom_pair"/>
</dbReference>
<dbReference type="GO" id="GO:0046914">
    <property type="term" value="F:transition metal ion binding"/>
    <property type="evidence" value="ECO:0007669"/>
    <property type="project" value="InterPro"/>
</dbReference>
<dbReference type="SMART" id="SM01394">
    <property type="entry name" value="S_100"/>
    <property type="match status" value="1"/>
</dbReference>
<keyword evidence="4" id="KW-1185">Reference proteome</keyword>
<evidence type="ECO:0000259" key="2">
    <source>
        <dbReference type="SMART" id="SM01394"/>
    </source>
</evidence>
<evidence type="ECO:0000313" key="4">
    <source>
        <dbReference type="Proteomes" id="UP000824782"/>
    </source>
</evidence>
<dbReference type="SUPFAM" id="SSF47473">
    <property type="entry name" value="EF-hand"/>
    <property type="match status" value="1"/>
</dbReference>
<evidence type="ECO:0000256" key="1">
    <source>
        <dbReference type="ARBA" id="ARBA00007323"/>
    </source>
</evidence>
<evidence type="ECO:0000313" key="3">
    <source>
        <dbReference type="EMBL" id="KAG8591381.1"/>
    </source>
</evidence>
<dbReference type="Pfam" id="PF01023">
    <property type="entry name" value="S_100"/>
    <property type="match status" value="1"/>
</dbReference>
<dbReference type="GO" id="GO:0070062">
    <property type="term" value="C:extracellular exosome"/>
    <property type="evidence" value="ECO:0007669"/>
    <property type="project" value="TreeGrafter"/>
</dbReference>
<accession>A0AAV7D3G6</accession>